<dbReference type="EMBL" id="WUQX01000001">
    <property type="protein sequence ID" value="MXP75920.1"/>
    <property type="molecule type" value="Genomic_DNA"/>
</dbReference>
<feature type="transmembrane region" description="Helical" evidence="5">
    <location>
        <begin position="161"/>
        <end position="179"/>
    </location>
</feature>
<comment type="caution">
    <text evidence="6">The sequence shown here is derived from an EMBL/GenBank/DDBJ whole genome shotgun (WGS) entry which is preliminary data.</text>
</comment>
<keyword evidence="3 5" id="KW-1133">Transmembrane helix</keyword>
<dbReference type="RefSeq" id="WP_159751103.1">
    <property type="nucleotide sequence ID" value="NZ_WUQX01000001.1"/>
</dbReference>
<name>A0A7X3MGP4_9FIRM</name>
<dbReference type="GO" id="GO:0016020">
    <property type="term" value="C:membrane"/>
    <property type="evidence" value="ECO:0007669"/>
    <property type="project" value="UniProtKB-SubCell"/>
</dbReference>
<comment type="subcellular location">
    <subcellularLocation>
        <location evidence="1">Membrane</location>
        <topology evidence="1">Multi-pass membrane protein</topology>
    </subcellularLocation>
</comment>
<evidence type="ECO:0000256" key="3">
    <source>
        <dbReference type="ARBA" id="ARBA00022989"/>
    </source>
</evidence>
<evidence type="ECO:0000256" key="1">
    <source>
        <dbReference type="ARBA" id="ARBA00004141"/>
    </source>
</evidence>
<evidence type="ECO:0000313" key="7">
    <source>
        <dbReference type="Proteomes" id="UP000460412"/>
    </source>
</evidence>
<evidence type="ECO:0000256" key="4">
    <source>
        <dbReference type="ARBA" id="ARBA00023136"/>
    </source>
</evidence>
<dbReference type="SUPFAM" id="SSF144091">
    <property type="entry name" value="Rhomboid-like"/>
    <property type="match status" value="1"/>
</dbReference>
<protein>
    <submittedName>
        <fullName evidence="6">Uncharacterized protein</fullName>
    </submittedName>
</protein>
<feature type="transmembrane region" description="Helical" evidence="5">
    <location>
        <begin position="20"/>
        <end position="38"/>
    </location>
</feature>
<reference evidence="6 7" key="1">
    <citation type="submission" date="2019-12" db="EMBL/GenBank/DDBJ databases">
        <title>Sporaefaciens musculi gen. nov., sp. nov., a novel bacterium isolated from the caecum of an obese mouse.</title>
        <authorList>
            <person name="Rasmussen T.S."/>
            <person name="Streidl T."/>
            <person name="Hitch T.C.A."/>
            <person name="Wortmann E."/>
            <person name="Deptula P."/>
            <person name="Hansen M."/>
            <person name="Nielsen D.S."/>
            <person name="Clavel T."/>
            <person name="Vogensen F.K."/>
        </authorList>
    </citation>
    <scope>NUCLEOTIDE SEQUENCE [LARGE SCALE GENOMIC DNA]</scope>
    <source>
        <strain evidence="6 7">WCA-9-b2</strain>
    </source>
</reference>
<feature type="transmembrane region" description="Helical" evidence="5">
    <location>
        <begin position="130"/>
        <end position="154"/>
    </location>
</feature>
<organism evidence="6 7">
    <name type="scientific">Sporofaciens musculi</name>
    <dbReference type="NCBI Taxonomy" id="2681861"/>
    <lineage>
        <taxon>Bacteria</taxon>
        <taxon>Bacillati</taxon>
        <taxon>Bacillota</taxon>
        <taxon>Clostridia</taxon>
        <taxon>Lachnospirales</taxon>
        <taxon>Lachnospiraceae</taxon>
        <taxon>Sporofaciens</taxon>
    </lineage>
</organism>
<evidence type="ECO:0000313" key="6">
    <source>
        <dbReference type="EMBL" id="MXP75920.1"/>
    </source>
</evidence>
<accession>A0A7X3MGP4</accession>
<feature type="transmembrane region" description="Helical" evidence="5">
    <location>
        <begin position="99"/>
        <end position="124"/>
    </location>
</feature>
<evidence type="ECO:0000256" key="5">
    <source>
        <dbReference type="SAM" id="Phobius"/>
    </source>
</evidence>
<dbReference type="Proteomes" id="UP000460412">
    <property type="component" value="Unassembled WGS sequence"/>
</dbReference>
<keyword evidence="4 5" id="KW-0472">Membrane</keyword>
<proteinExistence type="predicted"/>
<evidence type="ECO:0000256" key="2">
    <source>
        <dbReference type="ARBA" id="ARBA00022692"/>
    </source>
</evidence>
<dbReference type="InterPro" id="IPR035952">
    <property type="entry name" value="Rhomboid-like_sf"/>
</dbReference>
<feature type="transmembrane region" description="Helical" evidence="5">
    <location>
        <begin position="58"/>
        <end position="87"/>
    </location>
</feature>
<dbReference type="AlphaFoldDB" id="A0A7X3MGP4"/>
<keyword evidence="7" id="KW-1185">Reference proteome</keyword>
<sequence>MENWLSKLERRFGRYAIPNLMYYIIILYAAGFVLNILNPEFYYRYLSLNAQAILNGQIWRVVTFIIQPPSNSLIFIVFALYLYYMIGQQLENAWGAFRFNLYFFSGMLFHIVAAILLYVITGMILPMSVWYLNMSLFFAYAALYPDVQFLVFFVIPVKVKYLALIDALYFIYPIIQAFLPAYGGHALVGGFYKAAAVESVVSLLNFLIFFLGSRNMRPYTPKQRRRKKEFQQNIRRAQRPVQNYANGAKHMCAICKRTELDDPNLEFRYCSKCNGNYEYCQDHLFTHTHVK</sequence>
<keyword evidence="2 5" id="KW-0812">Transmembrane</keyword>
<gene>
    <name evidence="6" type="ORF">GN277_11155</name>
</gene>
<dbReference type="Gene3D" id="1.20.1540.10">
    <property type="entry name" value="Rhomboid-like"/>
    <property type="match status" value="1"/>
</dbReference>
<feature type="transmembrane region" description="Helical" evidence="5">
    <location>
        <begin position="191"/>
        <end position="212"/>
    </location>
</feature>